<dbReference type="AlphaFoldDB" id="E9GKS1"/>
<gene>
    <name evidence="3" type="ORF">DAPPUDRAFT_103921</name>
</gene>
<evidence type="ECO:0000313" key="3">
    <source>
        <dbReference type="EMBL" id="EFX79918.1"/>
    </source>
</evidence>
<protein>
    <submittedName>
        <fullName evidence="3">Uncharacterized protein</fullName>
    </submittedName>
</protein>
<feature type="transmembrane region" description="Helical" evidence="2">
    <location>
        <begin position="131"/>
        <end position="150"/>
    </location>
</feature>
<evidence type="ECO:0000256" key="1">
    <source>
        <dbReference type="SAM" id="MobiDB-lite"/>
    </source>
</evidence>
<reference evidence="3 4" key="1">
    <citation type="journal article" date="2011" name="Science">
        <title>The ecoresponsive genome of Daphnia pulex.</title>
        <authorList>
            <person name="Colbourne J.K."/>
            <person name="Pfrender M.E."/>
            <person name="Gilbert D."/>
            <person name="Thomas W.K."/>
            <person name="Tucker A."/>
            <person name="Oakley T.H."/>
            <person name="Tokishita S."/>
            <person name="Aerts A."/>
            <person name="Arnold G.J."/>
            <person name="Basu M.K."/>
            <person name="Bauer D.J."/>
            <person name="Caceres C.E."/>
            <person name="Carmel L."/>
            <person name="Casola C."/>
            <person name="Choi J.H."/>
            <person name="Detter J.C."/>
            <person name="Dong Q."/>
            <person name="Dusheyko S."/>
            <person name="Eads B.D."/>
            <person name="Frohlich T."/>
            <person name="Geiler-Samerotte K.A."/>
            <person name="Gerlach D."/>
            <person name="Hatcher P."/>
            <person name="Jogdeo S."/>
            <person name="Krijgsveld J."/>
            <person name="Kriventseva E.V."/>
            <person name="Kultz D."/>
            <person name="Laforsch C."/>
            <person name="Lindquist E."/>
            <person name="Lopez J."/>
            <person name="Manak J.R."/>
            <person name="Muller J."/>
            <person name="Pangilinan J."/>
            <person name="Patwardhan R.P."/>
            <person name="Pitluck S."/>
            <person name="Pritham E.J."/>
            <person name="Rechtsteiner A."/>
            <person name="Rho M."/>
            <person name="Rogozin I.B."/>
            <person name="Sakarya O."/>
            <person name="Salamov A."/>
            <person name="Schaack S."/>
            <person name="Shapiro H."/>
            <person name="Shiga Y."/>
            <person name="Skalitzky C."/>
            <person name="Smith Z."/>
            <person name="Souvorov A."/>
            <person name="Sung W."/>
            <person name="Tang Z."/>
            <person name="Tsuchiya D."/>
            <person name="Tu H."/>
            <person name="Vos H."/>
            <person name="Wang M."/>
            <person name="Wolf Y.I."/>
            <person name="Yamagata H."/>
            <person name="Yamada T."/>
            <person name="Ye Y."/>
            <person name="Shaw J.R."/>
            <person name="Andrews J."/>
            <person name="Crease T.J."/>
            <person name="Tang H."/>
            <person name="Lucas S.M."/>
            <person name="Robertson H.M."/>
            <person name="Bork P."/>
            <person name="Koonin E.V."/>
            <person name="Zdobnov E.M."/>
            <person name="Grigoriev I.V."/>
            <person name="Lynch M."/>
            <person name="Boore J.L."/>
        </authorList>
    </citation>
    <scope>NUCLEOTIDE SEQUENCE [LARGE SCALE GENOMIC DNA]</scope>
</reference>
<dbReference type="InParanoid" id="E9GKS1"/>
<dbReference type="Proteomes" id="UP000000305">
    <property type="component" value="Unassembled WGS sequence"/>
</dbReference>
<organism evidence="3 4">
    <name type="scientific">Daphnia pulex</name>
    <name type="common">Water flea</name>
    <dbReference type="NCBI Taxonomy" id="6669"/>
    <lineage>
        <taxon>Eukaryota</taxon>
        <taxon>Metazoa</taxon>
        <taxon>Ecdysozoa</taxon>
        <taxon>Arthropoda</taxon>
        <taxon>Crustacea</taxon>
        <taxon>Branchiopoda</taxon>
        <taxon>Diplostraca</taxon>
        <taxon>Cladocera</taxon>
        <taxon>Anomopoda</taxon>
        <taxon>Daphniidae</taxon>
        <taxon>Daphnia</taxon>
    </lineage>
</organism>
<proteinExistence type="predicted"/>
<sequence>MNSNMKQVPHKQLNNRKRAGPIREVQFVKGGEYGQCGTSSKCSLNFSCRLAGRIGKKPVLVCPGGKSAGLEHVPSVFHSLDIRKISIKNVSEAQPVAPFAFSPSVRVINFNRENEWATLIHFEMKVSTQSYLTLAVLLPVILLIHPYIAAKETSTSKKNLLAEDHFHLGADFEAEFSSMENQIAVMAINNTLPANSTGTISQTVQEEEEGVSDGNTVSAKNTGSDRTAVVAGHGRQYGDGGYHHAGPVHIDFSPIFLAIVPIALFLGAAAAFALATASSSSSSAAAAAQQQQQQQEASNNNNNANNNANNNNNAILAALIAAIINNKGSHAKAHKTIIYAYNVTKVHDWRRSMGDSYQFSLPQVKPLSSHFHRRRKYVKEEP</sequence>
<keyword evidence="2" id="KW-0812">Transmembrane</keyword>
<feature type="region of interest" description="Disordered" evidence="1">
    <location>
        <begin position="1"/>
        <end position="21"/>
    </location>
</feature>
<name>E9GKS1_DAPPU</name>
<evidence type="ECO:0000313" key="4">
    <source>
        <dbReference type="Proteomes" id="UP000000305"/>
    </source>
</evidence>
<accession>E9GKS1</accession>
<evidence type="ECO:0000256" key="2">
    <source>
        <dbReference type="SAM" id="Phobius"/>
    </source>
</evidence>
<keyword evidence="2" id="KW-1133">Transmembrane helix</keyword>
<dbReference type="HOGENOM" id="CLU_724153_0_0_1"/>
<dbReference type="EMBL" id="GL732550">
    <property type="protein sequence ID" value="EFX79918.1"/>
    <property type="molecule type" value="Genomic_DNA"/>
</dbReference>
<keyword evidence="2" id="KW-0472">Membrane</keyword>
<feature type="transmembrane region" description="Helical" evidence="2">
    <location>
        <begin position="255"/>
        <end position="275"/>
    </location>
</feature>
<feature type="region of interest" description="Disordered" evidence="1">
    <location>
        <begin position="285"/>
        <end position="309"/>
    </location>
</feature>
<dbReference type="KEGG" id="dpx:DAPPUDRAFT_103921"/>
<keyword evidence="4" id="KW-1185">Reference proteome</keyword>
<dbReference type="OrthoDB" id="6372776at2759"/>